<proteinExistence type="predicted"/>
<evidence type="ECO:0000313" key="2">
    <source>
        <dbReference type="Proteomes" id="UP001319827"/>
    </source>
</evidence>
<sequence length="250" mass="27942">MLLSLLLSLLLTLAGCGKKGPVRPLRQPLPDAVQRFEVRQLGARFLLAWDLPKINQDGSELTDLEGFRVFKMKFNPADDCPECRDTSVLMQEVDIDYLRKATRIGDRFYLWDTEMETGSGYQYRVAPFNRKGREGQPALVRVLFLPSPPSPINLEAAGKDKLVSLRWQPIDDPRQGAEALGVNLYRRTPDAPFPPTPLNREPLKEGAFDDFAVENGQQYLYAARSVVRLGRRVLESGLSATASAAPQAGR</sequence>
<reference evidence="1 2" key="2">
    <citation type="journal article" date="2021" name="Int. J. Syst. Evol. Microbiol.">
        <title>Isolation and Polyphasic Characterization of Desulfuromonas versatilis sp. Nov., an Electrogenic Bacteria Capable of Versatile Metabolism Isolated from a Graphene Oxide-Reducing Enrichment Culture.</title>
        <authorList>
            <person name="Xie L."/>
            <person name="Yoshida N."/>
            <person name="Ishii S."/>
            <person name="Meng L."/>
        </authorList>
    </citation>
    <scope>NUCLEOTIDE SEQUENCE [LARGE SCALE GENOMIC DNA]</scope>
    <source>
        <strain evidence="1 2">NIT-T3</strain>
    </source>
</reference>
<organism evidence="1 2">
    <name type="scientific">Desulfuromonas versatilis</name>
    <dbReference type="NCBI Taxonomy" id="2802975"/>
    <lineage>
        <taxon>Bacteria</taxon>
        <taxon>Pseudomonadati</taxon>
        <taxon>Thermodesulfobacteriota</taxon>
        <taxon>Desulfuromonadia</taxon>
        <taxon>Desulfuromonadales</taxon>
        <taxon>Desulfuromonadaceae</taxon>
        <taxon>Desulfuromonas</taxon>
    </lineage>
</organism>
<protein>
    <submittedName>
        <fullName evidence="1">Lipoprotein</fullName>
    </submittedName>
</protein>
<name>A0ABM8HZH6_9BACT</name>
<dbReference type="Gene3D" id="2.60.40.10">
    <property type="entry name" value="Immunoglobulins"/>
    <property type="match status" value="1"/>
</dbReference>
<dbReference type="SUPFAM" id="SSF49265">
    <property type="entry name" value="Fibronectin type III"/>
    <property type="match status" value="1"/>
</dbReference>
<dbReference type="Proteomes" id="UP001319827">
    <property type="component" value="Chromosome"/>
</dbReference>
<dbReference type="EMBL" id="AP024355">
    <property type="protein sequence ID" value="BCR06182.1"/>
    <property type="molecule type" value="Genomic_DNA"/>
</dbReference>
<dbReference type="InterPro" id="IPR013783">
    <property type="entry name" value="Ig-like_fold"/>
</dbReference>
<reference evidence="1 2" key="1">
    <citation type="journal article" date="2016" name="C (Basel)">
        <title>Selective Growth of and Electricity Production by Marine Exoelectrogenic Bacteria in Self-Aggregated Hydrogel of Microbially Reduced Graphene Oxide.</title>
        <authorList>
            <person name="Yoshida N."/>
            <person name="Goto Y."/>
            <person name="Miyata Y."/>
        </authorList>
    </citation>
    <scope>NUCLEOTIDE SEQUENCE [LARGE SCALE GENOMIC DNA]</scope>
    <source>
        <strain evidence="1 2">NIT-T3</strain>
    </source>
</reference>
<evidence type="ECO:0000313" key="1">
    <source>
        <dbReference type="EMBL" id="BCR06182.1"/>
    </source>
</evidence>
<accession>A0ABM8HZH6</accession>
<keyword evidence="2" id="KW-1185">Reference proteome</keyword>
<dbReference type="InterPro" id="IPR036116">
    <property type="entry name" value="FN3_sf"/>
</dbReference>
<keyword evidence="1" id="KW-0449">Lipoprotein</keyword>
<gene>
    <name evidence="1" type="ORF">DESUT3_32510</name>
</gene>